<feature type="transmembrane region" description="Helical" evidence="1">
    <location>
        <begin position="315"/>
        <end position="337"/>
    </location>
</feature>
<keyword evidence="1" id="KW-0812">Transmembrane</keyword>
<evidence type="ECO:0000313" key="4">
    <source>
        <dbReference type="Proteomes" id="UP000600247"/>
    </source>
</evidence>
<feature type="transmembrane region" description="Helical" evidence="1">
    <location>
        <begin position="389"/>
        <end position="410"/>
    </location>
</feature>
<accession>A0A917HK35</accession>
<reference evidence="3 4" key="1">
    <citation type="journal article" date="2014" name="Int. J. Syst. Evol. Microbiol.">
        <title>Complete genome sequence of Corynebacterium casei LMG S-19264T (=DSM 44701T), isolated from a smear-ripened cheese.</title>
        <authorList>
            <consortium name="US DOE Joint Genome Institute (JGI-PGF)"/>
            <person name="Walter F."/>
            <person name="Albersmeier A."/>
            <person name="Kalinowski J."/>
            <person name="Ruckert C."/>
        </authorList>
    </citation>
    <scope>NUCLEOTIDE SEQUENCE [LARGE SCALE GENOMIC DNA]</scope>
    <source>
        <strain evidence="3 4">CGMCC 1.15286</strain>
    </source>
</reference>
<keyword evidence="4" id="KW-1185">Reference proteome</keyword>
<evidence type="ECO:0000256" key="1">
    <source>
        <dbReference type="SAM" id="Phobius"/>
    </source>
</evidence>
<dbReference type="AlphaFoldDB" id="A0A917HK35"/>
<sequence>MARTILLAFISLTLIGAVIRMPDAAFQASLQGLTVWWTIVFPGLLPFLVLFEMIAAFGLAHGLGVLMQAPMRKLFKLPGDAALPLVLGWMSGFTAGAEATADLRRREVLSPRDGQRLLALSHMPNPMFMLIVIGAGFMHRPELGIIIAAAVWLSALWTFGLQALLRRRKPDPAMEPGRDRQAGLTDGRGGLLGRAAAAITSAREEDGRGFGKVLGDAVYSGVQKLMVVGGFIIFASVVARLAQPLLQFVAPNGALDLSLPALLEGHLGAYAAAVWQGPLSSASVNAALVAAVLAWSGISAILQAGYAVSGTGLKLLPFIGSRLLHAVHAALFALLLWKPAQAALAWLPLPLPVFFGGDGSSVKTEAAMLSHGDPMNAPLPLTVSDLPGLWPYALACAAAVAAACVLLSLITKLTPPANRSVSIRNTNGGRRH</sequence>
<dbReference type="RefSeq" id="WP_188891246.1">
    <property type="nucleotide sequence ID" value="NZ_BMHY01000009.1"/>
</dbReference>
<feature type="transmembrane region" description="Helical" evidence="1">
    <location>
        <begin position="225"/>
        <end position="242"/>
    </location>
</feature>
<feature type="transmembrane region" description="Helical" evidence="1">
    <location>
        <begin position="286"/>
        <end position="308"/>
    </location>
</feature>
<proteinExistence type="predicted"/>
<keyword evidence="1" id="KW-1133">Transmembrane helix</keyword>
<keyword evidence="1" id="KW-0472">Membrane</keyword>
<dbReference type="Proteomes" id="UP000600247">
    <property type="component" value="Unassembled WGS sequence"/>
</dbReference>
<protein>
    <submittedName>
        <fullName evidence="3">Sporulation integral membrane protein YlbJ</fullName>
    </submittedName>
</protein>
<dbReference type="InterPro" id="IPR011642">
    <property type="entry name" value="Gate_dom"/>
</dbReference>
<evidence type="ECO:0000313" key="3">
    <source>
        <dbReference type="EMBL" id="GGG81144.1"/>
    </source>
</evidence>
<evidence type="ECO:0000259" key="2">
    <source>
        <dbReference type="Pfam" id="PF07670"/>
    </source>
</evidence>
<feature type="transmembrane region" description="Helical" evidence="1">
    <location>
        <begin position="143"/>
        <end position="165"/>
    </location>
</feature>
<dbReference type="Pfam" id="PF07670">
    <property type="entry name" value="Gate"/>
    <property type="match status" value="1"/>
</dbReference>
<dbReference type="EMBL" id="BMHY01000009">
    <property type="protein sequence ID" value="GGG81144.1"/>
    <property type="molecule type" value="Genomic_DNA"/>
</dbReference>
<feature type="domain" description="Nucleoside transporter/FeoB GTPase Gate" evidence="2">
    <location>
        <begin position="39"/>
        <end position="137"/>
    </location>
</feature>
<gene>
    <name evidence="3" type="primary">ylbJ</name>
    <name evidence="3" type="ORF">GCM10010918_42960</name>
</gene>
<feature type="transmembrane region" description="Helical" evidence="1">
    <location>
        <begin position="117"/>
        <end position="137"/>
    </location>
</feature>
<feature type="transmembrane region" description="Helical" evidence="1">
    <location>
        <begin position="43"/>
        <end position="66"/>
    </location>
</feature>
<name>A0A917HK35_9BACL</name>
<comment type="caution">
    <text evidence="3">The sequence shown here is derived from an EMBL/GenBank/DDBJ whole genome shotgun (WGS) entry which is preliminary data.</text>
</comment>
<organism evidence="3 4">
    <name type="scientific">Paenibacillus radicis</name>
    <name type="common">ex Gao et al. 2016</name>
    <dbReference type="NCBI Taxonomy" id="1737354"/>
    <lineage>
        <taxon>Bacteria</taxon>
        <taxon>Bacillati</taxon>
        <taxon>Bacillota</taxon>
        <taxon>Bacilli</taxon>
        <taxon>Bacillales</taxon>
        <taxon>Paenibacillaceae</taxon>
        <taxon>Paenibacillus</taxon>
    </lineage>
</organism>